<dbReference type="InterPro" id="IPR001810">
    <property type="entry name" value="F-box_dom"/>
</dbReference>
<dbReference type="Gene3D" id="1.20.1280.50">
    <property type="match status" value="1"/>
</dbReference>
<dbReference type="AlphaFoldDB" id="A0A453G1Q6"/>
<organism evidence="3 4">
    <name type="scientific">Aegilops tauschii subsp. strangulata</name>
    <name type="common">Goatgrass</name>
    <dbReference type="NCBI Taxonomy" id="200361"/>
    <lineage>
        <taxon>Eukaryota</taxon>
        <taxon>Viridiplantae</taxon>
        <taxon>Streptophyta</taxon>
        <taxon>Embryophyta</taxon>
        <taxon>Tracheophyta</taxon>
        <taxon>Spermatophyta</taxon>
        <taxon>Magnoliopsida</taxon>
        <taxon>Liliopsida</taxon>
        <taxon>Poales</taxon>
        <taxon>Poaceae</taxon>
        <taxon>BOP clade</taxon>
        <taxon>Pooideae</taxon>
        <taxon>Triticodae</taxon>
        <taxon>Triticeae</taxon>
        <taxon>Triticinae</taxon>
        <taxon>Aegilops</taxon>
    </lineage>
</organism>
<feature type="compositionally biased region" description="Pro residues" evidence="1">
    <location>
        <begin position="156"/>
        <end position="171"/>
    </location>
</feature>
<dbReference type="EnsemblPlants" id="AET3Gv20855300.1">
    <property type="protein sequence ID" value="AET3Gv20855300.1"/>
    <property type="gene ID" value="AET3Gv20855300"/>
</dbReference>
<dbReference type="Pfam" id="PF12937">
    <property type="entry name" value="F-box-like"/>
    <property type="match status" value="1"/>
</dbReference>
<feature type="domain" description="F-box" evidence="2">
    <location>
        <begin position="31"/>
        <end position="67"/>
    </location>
</feature>
<reference evidence="3" key="5">
    <citation type="journal article" date="2021" name="G3 (Bethesda)">
        <title>Aegilops tauschii genome assembly Aet v5.0 features greater sequence contiguity and improved annotation.</title>
        <authorList>
            <person name="Wang L."/>
            <person name="Zhu T."/>
            <person name="Rodriguez J.C."/>
            <person name="Deal K.R."/>
            <person name="Dubcovsky J."/>
            <person name="McGuire P.E."/>
            <person name="Lux T."/>
            <person name="Spannagl M."/>
            <person name="Mayer K.F.X."/>
            <person name="Baldrich P."/>
            <person name="Meyers B.C."/>
            <person name="Huo N."/>
            <person name="Gu Y.Q."/>
            <person name="Zhou H."/>
            <person name="Devos K.M."/>
            <person name="Bennetzen J.L."/>
            <person name="Unver T."/>
            <person name="Budak H."/>
            <person name="Gulick P.J."/>
            <person name="Galiba G."/>
            <person name="Kalapos B."/>
            <person name="Nelson D.R."/>
            <person name="Li P."/>
            <person name="You F.M."/>
            <person name="Luo M.C."/>
            <person name="Dvorak J."/>
        </authorList>
    </citation>
    <scope>NUCLEOTIDE SEQUENCE [LARGE SCALE GENOMIC DNA]</scope>
    <source>
        <strain evidence="3">cv. AL8/78</strain>
    </source>
</reference>
<dbReference type="SUPFAM" id="SSF81383">
    <property type="entry name" value="F-box domain"/>
    <property type="match status" value="1"/>
</dbReference>
<sequence length="417" mass="46047">CFPPQIPLLTMTRKRRGKTRTGPPTTSKPPPTAFGVLGEEAIRAIFRLLSPADLLRAALVCHRWRRVAARCLPSTPPPGPALPSSATSSTPPAPLPGRPYRIPRSSSRSSLLPSTPPLRASPSTSPGMSPASSSSTPTKASWSFNRSGRSPRRGSSPPPRPRPGLPPPPRDMLPENRRSVHYVGPALLSRAHPSRLCFEVVCLAIEAGHLRAWVASFKDGKCVWRALPQAMEVKTDFNDRCIEGRSVHAAGNIYWHICNSGRLLVLDPATMQFSYLSVPSELGDHFFKFRIGEMPEDGRLCIGTVENEEMQLSVRGGDKCSDNGWLLEWKLNLCEVYDMVPGLPRDTTNRILGVWLSDIDAGRTGKLFIKTWGYGRYAFSLETRKLERLTMEGGKEYGHPIYAYVLAWPPAFLAQDC</sequence>
<evidence type="ECO:0000256" key="1">
    <source>
        <dbReference type="SAM" id="MobiDB-lite"/>
    </source>
</evidence>
<evidence type="ECO:0000259" key="2">
    <source>
        <dbReference type="PROSITE" id="PS50181"/>
    </source>
</evidence>
<name>A0A453G1Q6_AEGTS</name>
<dbReference type="CDD" id="cd09917">
    <property type="entry name" value="F-box_SF"/>
    <property type="match status" value="1"/>
</dbReference>
<dbReference type="Pfam" id="PF23635">
    <property type="entry name" value="Beta-prop_AT5G49610-like"/>
    <property type="match status" value="1"/>
</dbReference>
<reference evidence="4" key="2">
    <citation type="journal article" date="2017" name="Nat. Plants">
        <title>The Aegilops tauschii genome reveals multiple impacts of transposons.</title>
        <authorList>
            <person name="Zhao G."/>
            <person name="Zou C."/>
            <person name="Li K."/>
            <person name="Wang K."/>
            <person name="Li T."/>
            <person name="Gao L."/>
            <person name="Zhang X."/>
            <person name="Wang H."/>
            <person name="Yang Z."/>
            <person name="Liu X."/>
            <person name="Jiang W."/>
            <person name="Mao L."/>
            <person name="Kong X."/>
            <person name="Jiao Y."/>
            <person name="Jia J."/>
        </authorList>
    </citation>
    <scope>NUCLEOTIDE SEQUENCE [LARGE SCALE GENOMIC DNA]</scope>
    <source>
        <strain evidence="4">cv. AL8/78</strain>
    </source>
</reference>
<reference evidence="3" key="3">
    <citation type="journal article" date="2017" name="Nature">
        <title>Genome sequence of the progenitor of the wheat D genome Aegilops tauschii.</title>
        <authorList>
            <person name="Luo M.C."/>
            <person name="Gu Y.Q."/>
            <person name="Puiu D."/>
            <person name="Wang H."/>
            <person name="Twardziok S.O."/>
            <person name="Deal K.R."/>
            <person name="Huo N."/>
            <person name="Zhu T."/>
            <person name="Wang L."/>
            <person name="Wang Y."/>
            <person name="McGuire P.E."/>
            <person name="Liu S."/>
            <person name="Long H."/>
            <person name="Ramasamy R.K."/>
            <person name="Rodriguez J.C."/>
            <person name="Van S.L."/>
            <person name="Yuan L."/>
            <person name="Wang Z."/>
            <person name="Xia Z."/>
            <person name="Xiao L."/>
            <person name="Anderson O.D."/>
            <person name="Ouyang S."/>
            <person name="Liang Y."/>
            <person name="Zimin A.V."/>
            <person name="Pertea G."/>
            <person name="Qi P."/>
            <person name="Bennetzen J.L."/>
            <person name="Dai X."/>
            <person name="Dawson M.W."/>
            <person name="Muller H.G."/>
            <person name="Kugler K."/>
            <person name="Rivarola-Duarte L."/>
            <person name="Spannagl M."/>
            <person name="Mayer K.F.X."/>
            <person name="Lu F.H."/>
            <person name="Bevan M.W."/>
            <person name="Leroy P."/>
            <person name="Li P."/>
            <person name="You F.M."/>
            <person name="Sun Q."/>
            <person name="Liu Z."/>
            <person name="Lyons E."/>
            <person name="Wicker T."/>
            <person name="Salzberg S.L."/>
            <person name="Devos K.M."/>
            <person name="Dvorak J."/>
        </authorList>
    </citation>
    <scope>NUCLEOTIDE SEQUENCE [LARGE SCALE GENOMIC DNA]</scope>
    <source>
        <strain evidence="3">cv. AL8/78</strain>
    </source>
</reference>
<keyword evidence="4" id="KW-1185">Reference proteome</keyword>
<dbReference type="STRING" id="200361.A0A453G1Q6"/>
<feature type="region of interest" description="Disordered" evidence="1">
    <location>
        <begin position="73"/>
        <end position="176"/>
    </location>
</feature>
<proteinExistence type="predicted"/>
<feature type="compositionally biased region" description="Low complexity" evidence="1">
    <location>
        <begin position="103"/>
        <end position="148"/>
    </location>
</feature>
<dbReference type="PROSITE" id="PS50181">
    <property type="entry name" value="FBOX"/>
    <property type="match status" value="1"/>
</dbReference>
<protein>
    <recommendedName>
        <fullName evidence="2">F-box domain-containing protein</fullName>
    </recommendedName>
</protein>
<dbReference type="InterPro" id="IPR056594">
    <property type="entry name" value="AT5G49610-like_b-prop"/>
</dbReference>
<dbReference type="PANTHER" id="PTHR33207">
    <property type="entry name" value="F-BOX DOMAIN CONTAINING PROTEIN-RELATED"/>
    <property type="match status" value="1"/>
</dbReference>
<reference evidence="4" key="1">
    <citation type="journal article" date="2014" name="Science">
        <title>Ancient hybridizations among the ancestral genomes of bread wheat.</title>
        <authorList>
            <consortium name="International Wheat Genome Sequencing Consortium,"/>
            <person name="Marcussen T."/>
            <person name="Sandve S.R."/>
            <person name="Heier L."/>
            <person name="Spannagl M."/>
            <person name="Pfeifer M."/>
            <person name="Jakobsen K.S."/>
            <person name="Wulff B.B."/>
            <person name="Steuernagel B."/>
            <person name="Mayer K.F."/>
            <person name="Olsen O.A."/>
        </authorList>
    </citation>
    <scope>NUCLEOTIDE SEQUENCE [LARGE SCALE GENOMIC DNA]</scope>
    <source>
        <strain evidence="4">cv. AL8/78</strain>
    </source>
</reference>
<accession>A0A453G1Q6</accession>
<dbReference type="Proteomes" id="UP000015105">
    <property type="component" value="Chromosome 3D"/>
</dbReference>
<evidence type="ECO:0000313" key="4">
    <source>
        <dbReference type="Proteomes" id="UP000015105"/>
    </source>
</evidence>
<reference evidence="3" key="4">
    <citation type="submission" date="2019-03" db="UniProtKB">
        <authorList>
            <consortium name="EnsemblPlants"/>
        </authorList>
    </citation>
    <scope>IDENTIFICATION</scope>
</reference>
<dbReference type="InterPro" id="IPR036047">
    <property type="entry name" value="F-box-like_dom_sf"/>
</dbReference>
<evidence type="ECO:0000313" key="3">
    <source>
        <dbReference type="EnsemblPlants" id="AET3Gv20855300.1"/>
    </source>
</evidence>
<feature type="region of interest" description="Disordered" evidence="1">
    <location>
        <begin position="1"/>
        <end position="33"/>
    </location>
</feature>
<dbReference type="Gramene" id="AET3Gv20855300.1">
    <property type="protein sequence ID" value="AET3Gv20855300.1"/>
    <property type="gene ID" value="AET3Gv20855300"/>
</dbReference>